<dbReference type="OrthoDB" id="9816011at2"/>
<dbReference type="PROSITE" id="PS00041">
    <property type="entry name" value="HTH_ARAC_FAMILY_1"/>
    <property type="match status" value="1"/>
</dbReference>
<reference evidence="6 7" key="1">
    <citation type="journal article" date="2017" name="Int. J. Syst. Evol. Microbiol.">
        <title>Arachidicoccus ginsenosidivorans sp. nov., with ginsenoside-converting activity isolated from ginseng cultivating soil.</title>
        <authorList>
            <person name="Siddiqi M.Z."/>
            <person name="Aslam Z."/>
            <person name="Im W.T."/>
        </authorList>
    </citation>
    <scope>NUCLEOTIDE SEQUENCE [LARGE SCALE GENOMIC DNA]</scope>
    <source>
        <strain evidence="6 7">Gsoil 809</strain>
    </source>
</reference>
<dbReference type="EMBL" id="CP042434">
    <property type="protein sequence ID" value="QEC71672.1"/>
    <property type="molecule type" value="Genomic_DNA"/>
</dbReference>
<keyword evidence="7" id="KW-1185">Reference proteome</keyword>
<accession>A0A5B8VL29</accession>
<dbReference type="InterPro" id="IPR018060">
    <property type="entry name" value="HTH_AraC"/>
</dbReference>
<dbReference type="InterPro" id="IPR018062">
    <property type="entry name" value="HTH_AraC-typ_CS"/>
</dbReference>
<dbReference type="Gene3D" id="1.10.10.60">
    <property type="entry name" value="Homeodomain-like"/>
    <property type="match status" value="1"/>
</dbReference>
<evidence type="ECO:0000256" key="1">
    <source>
        <dbReference type="ARBA" id="ARBA00023015"/>
    </source>
</evidence>
<organism evidence="6 7">
    <name type="scientific">Arachidicoccus ginsenosidivorans</name>
    <dbReference type="NCBI Taxonomy" id="496057"/>
    <lineage>
        <taxon>Bacteria</taxon>
        <taxon>Pseudomonadati</taxon>
        <taxon>Bacteroidota</taxon>
        <taxon>Chitinophagia</taxon>
        <taxon>Chitinophagales</taxon>
        <taxon>Chitinophagaceae</taxon>
        <taxon>Arachidicoccus</taxon>
    </lineage>
</organism>
<protein>
    <submittedName>
        <fullName evidence="6">Helix-turn-helix transcriptional regulator</fullName>
    </submittedName>
</protein>
<dbReference type="Pfam" id="PF12833">
    <property type="entry name" value="HTH_18"/>
    <property type="match status" value="1"/>
</dbReference>
<dbReference type="Proteomes" id="UP000321291">
    <property type="component" value="Chromosome"/>
</dbReference>
<dbReference type="PROSITE" id="PS01124">
    <property type="entry name" value="HTH_ARAC_FAMILY_2"/>
    <property type="match status" value="1"/>
</dbReference>
<dbReference type="InterPro" id="IPR009057">
    <property type="entry name" value="Homeodomain-like_sf"/>
</dbReference>
<dbReference type="SMART" id="SM00342">
    <property type="entry name" value="HTH_ARAC"/>
    <property type="match status" value="1"/>
</dbReference>
<dbReference type="PRINTS" id="PR00032">
    <property type="entry name" value="HTHARAC"/>
</dbReference>
<keyword evidence="3" id="KW-0804">Transcription</keyword>
<dbReference type="AlphaFoldDB" id="A0A5B8VL29"/>
<dbReference type="InterPro" id="IPR020449">
    <property type="entry name" value="Tscrpt_reg_AraC-type_HTH"/>
</dbReference>
<keyword evidence="2" id="KW-0238">DNA-binding</keyword>
<dbReference type="SUPFAM" id="SSF46689">
    <property type="entry name" value="Homeodomain-like"/>
    <property type="match status" value="1"/>
</dbReference>
<feature type="region of interest" description="Disordered" evidence="4">
    <location>
        <begin position="61"/>
        <end position="87"/>
    </location>
</feature>
<dbReference type="GO" id="GO:0043565">
    <property type="term" value="F:sequence-specific DNA binding"/>
    <property type="evidence" value="ECO:0007669"/>
    <property type="project" value="InterPro"/>
</dbReference>
<evidence type="ECO:0000313" key="7">
    <source>
        <dbReference type="Proteomes" id="UP000321291"/>
    </source>
</evidence>
<evidence type="ECO:0000313" key="6">
    <source>
        <dbReference type="EMBL" id="QEC71672.1"/>
    </source>
</evidence>
<proteinExistence type="predicted"/>
<evidence type="ECO:0000256" key="2">
    <source>
        <dbReference type="ARBA" id="ARBA00023125"/>
    </source>
</evidence>
<dbReference type="PANTHER" id="PTHR43280:SF30">
    <property type="entry name" value="MMSAB OPERON REGULATORY PROTEIN"/>
    <property type="match status" value="1"/>
</dbReference>
<feature type="compositionally biased region" description="Basic and acidic residues" evidence="4">
    <location>
        <begin position="66"/>
        <end position="87"/>
    </location>
</feature>
<dbReference type="GO" id="GO:0003700">
    <property type="term" value="F:DNA-binding transcription factor activity"/>
    <property type="evidence" value="ECO:0007669"/>
    <property type="project" value="InterPro"/>
</dbReference>
<keyword evidence="1" id="KW-0805">Transcription regulation</keyword>
<dbReference type="PANTHER" id="PTHR43280">
    <property type="entry name" value="ARAC-FAMILY TRANSCRIPTIONAL REGULATOR"/>
    <property type="match status" value="1"/>
</dbReference>
<evidence type="ECO:0000256" key="4">
    <source>
        <dbReference type="SAM" id="MobiDB-lite"/>
    </source>
</evidence>
<evidence type="ECO:0000256" key="3">
    <source>
        <dbReference type="ARBA" id="ARBA00023163"/>
    </source>
</evidence>
<dbReference type="KEGG" id="agi:FSB73_08360"/>
<evidence type="ECO:0000259" key="5">
    <source>
        <dbReference type="PROSITE" id="PS01124"/>
    </source>
</evidence>
<sequence length="87" mass="9896">MVAITGKTPIEFIRTLKVKKAAIYLQKGMNVAQAAYEVGYNNPKNFTKHFKQVFGMLPSEYSQQMKEQKMDDFAKPDPDPDPDPNKS</sequence>
<name>A0A5B8VL29_9BACT</name>
<feature type="domain" description="HTH araC/xylS-type" evidence="5">
    <location>
        <begin position="1"/>
        <end position="64"/>
    </location>
</feature>
<gene>
    <name evidence="6" type="ORF">FSB73_08360</name>
</gene>